<sequence length="558" mass="59545">MATPADASGGRPAPDPVTLAVLDNRLRAIVEEMGEAMLRTSYSQILNSSRDFSIALCDAEGRLVAQADHIPVHVGAMPWATRAVAEAFAGDIREGDTFLLNDPYHGGSHLPDLTIVIPVFADAALRFWSVVRAHQSDIGGATHGGYNPGASEIWQEGLRIPPIRLGEGGGLREDLLRMLATNTRIPRDFRGDLMAMIGAARLGEMRLHPLLARYGAPAMAEAVSAILDLSEAHARRILATWPDGSWLGEAFLDDDGFDREEVAIRARVTKRGETLVVDLSESDPQTTGFVNSSYPNMRSAVAMAFAFLLDPEVAKNDGAFRPLEVIAREGTVVWAREGAPVTMCTSHCSNEIVEAIIRALQHCCPERAMGGWGRRFRVAITGQDARRAGRPFVWHLFHARPGGGGSSGGDGWSSAGEWHSAGGLKFGSVEMAEARFPLLFEAHELLPGSAGDGQHRGGLGGQLTLRVESDGPCRANTAGDGVRHGAAGLLGGQDGSPHRYRLRRADGTERVLRTKEVGIAIAPGDRLLIEAGGGGGWGPPARRDPAARARDAAEGYTP</sequence>
<dbReference type="AlphaFoldDB" id="A0A327MCQ3"/>
<dbReference type="InterPro" id="IPR045079">
    <property type="entry name" value="Oxoprolinase-like"/>
</dbReference>
<name>A0A327MCQ3_9PROT</name>
<evidence type="ECO:0000313" key="4">
    <source>
        <dbReference type="Proteomes" id="UP000249065"/>
    </source>
</evidence>
<feature type="compositionally biased region" description="Basic and acidic residues" evidence="1">
    <location>
        <begin position="541"/>
        <end position="558"/>
    </location>
</feature>
<keyword evidence="4" id="KW-1185">Reference proteome</keyword>
<dbReference type="PANTHER" id="PTHR11365:SF23">
    <property type="entry name" value="HYPOTHETICAL 5-OXOPROLINASE (EUROFUNG)-RELATED"/>
    <property type="match status" value="1"/>
</dbReference>
<dbReference type="GO" id="GO:0006749">
    <property type="term" value="P:glutathione metabolic process"/>
    <property type="evidence" value="ECO:0007669"/>
    <property type="project" value="TreeGrafter"/>
</dbReference>
<evidence type="ECO:0000259" key="2">
    <source>
        <dbReference type="Pfam" id="PF02538"/>
    </source>
</evidence>
<evidence type="ECO:0000313" key="3">
    <source>
        <dbReference type="EMBL" id="RAI60052.1"/>
    </source>
</evidence>
<accession>A0A327MCQ3</accession>
<feature type="region of interest" description="Disordered" evidence="1">
    <location>
        <begin position="532"/>
        <end position="558"/>
    </location>
</feature>
<dbReference type="Proteomes" id="UP000249065">
    <property type="component" value="Unassembled WGS sequence"/>
</dbReference>
<feature type="domain" description="Hydantoinase B/oxoprolinase" evidence="2">
    <location>
        <begin position="15"/>
        <end position="540"/>
    </location>
</feature>
<comment type="caution">
    <text evidence="3">The sequence shown here is derived from an EMBL/GenBank/DDBJ whole genome shotgun (WGS) entry which is preliminary data.</text>
</comment>
<organism evidence="3 4">
    <name type="scientific">Roseicella frigidaeris</name>
    <dbReference type="NCBI Taxonomy" id="2230885"/>
    <lineage>
        <taxon>Bacteria</taxon>
        <taxon>Pseudomonadati</taxon>
        <taxon>Pseudomonadota</taxon>
        <taxon>Alphaproteobacteria</taxon>
        <taxon>Acetobacterales</taxon>
        <taxon>Roseomonadaceae</taxon>
        <taxon>Roseicella</taxon>
    </lineage>
</organism>
<dbReference type="PANTHER" id="PTHR11365">
    <property type="entry name" value="5-OXOPROLINASE RELATED"/>
    <property type="match status" value="1"/>
</dbReference>
<feature type="region of interest" description="Disordered" evidence="1">
    <location>
        <begin position="476"/>
        <end position="500"/>
    </location>
</feature>
<dbReference type="OrthoDB" id="9761586at2"/>
<gene>
    <name evidence="3" type="ORF">DOO78_06700</name>
</gene>
<dbReference type="Pfam" id="PF02538">
    <property type="entry name" value="Hydantoinase_B"/>
    <property type="match status" value="1"/>
</dbReference>
<dbReference type="RefSeq" id="WP_111468958.1">
    <property type="nucleotide sequence ID" value="NZ_QLIX01000003.1"/>
</dbReference>
<dbReference type="EMBL" id="QLIX01000003">
    <property type="protein sequence ID" value="RAI60052.1"/>
    <property type="molecule type" value="Genomic_DNA"/>
</dbReference>
<protein>
    <submittedName>
        <fullName evidence="3">Hydantoinase B/oxoprolinase family protein</fullName>
    </submittedName>
</protein>
<dbReference type="InterPro" id="IPR003692">
    <property type="entry name" value="Hydantoinase_B"/>
</dbReference>
<dbReference type="GO" id="GO:0017168">
    <property type="term" value="F:5-oxoprolinase (ATP-hydrolyzing) activity"/>
    <property type="evidence" value="ECO:0007669"/>
    <property type="project" value="TreeGrafter"/>
</dbReference>
<proteinExistence type="predicted"/>
<evidence type="ECO:0000256" key="1">
    <source>
        <dbReference type="SAM" id="MobiDB-lite"/>
    </source>
</evidence>
<dbReference type="GO" id="GO:0005829">
    <property type="term" value="C:cytosol"/>
    <property type="evidence" value="ECO:0007669"/>
    <property type="project" value="TreeGrafter"/>
</dbReference>
<reference evidence="4" key="1">
    <citation type="submission" date="2018-06" db="EMBL/GenBank/DDBJ databases">
        <authorList>
            <person name="Khan S.A."/>
        </authorList>
    </citation>
    <scope>NUCLEOTIDE SEQUENCE [LARGE SCALE GENOMIC DNA]</scope>
    <source>
        <strain evidence="4">DB-1506</strain>
    </source>
</reference>